<organism evidence="1">
    <name type="scientific">Timema poppense</name>
    <name type="common">Walking stick</name>
    <dbReference type="NCBI Taxonomy" id="170557"/>
    <lineage>
        <taxon>Eukaryota</taxon>
        <taxon>Metazoa</taxon>
        <taxon>Ecdysozoa</taxon>
        <taxon>Arthropoda</taxon>
        <taxon>Hexapoda</taxon>
        <taxon>Insecta</taxon>
        <taxon>Pterygota</taxon>
        <taxon>Neoptera</taxon>
        <taxon>Polyneoptera</taxon>
        <taxon>Phasmatodea</taxon>
        <taxon>Timematodea</taxon>
        <taxon>Timematoidea</taxon>
        <taxon>Timematidae</taxon>
        <taxon>Timema</taxon>
    </lineage>
</organism>
<evidence type="ECO:0000313" key="1">
    <source>
        <dbReference type="EMBL" id="CAD7414377.1"/>
    </source>
</evidence>
<dbReference type="AlphaFoldDB" id="A0A7R9DGU7"/>
<proteinExistence type="predicted"/>
<sequence length="101" mass="11273">MIAHNLADHVTKERDSGTNPKAHNVKIKLFLHITALKQLGAEDISVERVKKRSGTYMDEEAAETLPFWVAMEAVLSQRDHFNPPELFSSSHGLIVREPGPA</sequence>
<dbReference type="EMBL" id="OD007839">
    <property type="protein sequence ID" value="CAD7414377.1"/>
    <property type="molecule type" value="Genomic_DNA"/>
</dbReference>
<accession>A0A7R9DGU7</accession>
<gene>
    <name evidence="1" type="ORF">TPSB3V08_LOCUS9629</name>
</gene>
<protein>
    <submittedName>
        <fullName evidence="1">Uncharacterized protein</fullName>
    </submittedName>
</protein>
<name>A0A7R9DGU7_TIMPO</name>
<reference evidence="1" key="1">
    <citation type="submission" date="2020-11" db="EMBL/GenBank/DDBJ databases">
        <authorList>
            <person name="Tran Van P."/>
        </authorList>
    </citation>
    <scope>NUCLEOTIDE SEQUENCE</scope>
</reference>